<organism evidence="5 6">
    <name type="scientific">Roseovarius nanhaiticus</name>
    <dbReference type="NCBI Taxonomy" id="573024"/>
    <lineage>
        <taxon>Bacteria</taxon>
        <taxon>Pseudomonadati</taxon>
        <taxon>Pseudomonadota</taxon>
        <taxon>Alphaproteobacteria</taxon>
        <taxon>Rhodobacterales</taxon>
        <taxon>Roseobacteraceae</taxon>
        <taxon>Roseovarius</taxon>
    </lineage>
</organism>
<dbReference type="InterPro" id="IPR029068">
    <property type="entry name" value="Glyas_Bleomycin-R_OHBP_Dase"/>
</dbReference>
<dbReference type="InterPro" id="IPR037523">
    <property type="entry name" value="VOC_core"/>
</dbReference>
<dbReference type="Gene3D" id="3.10.180.10">
    <property type="entry name" value="2,3-Dihydroxybiphenyl 1,2-Dioxygenase, domain 1"/>
    <property type="match status" value="1"/>
</dbReference>
<evidence type="ECO:0000256" key="3">
    <source>
        <dbReference type="ARBA" id="ARBA00023251"/>
    </source>
</evidence>
<dbReference type="OrthoDB" id="9803104at2"/>
<dbReference type="STRING" id="573024.SAMN05216208_0688"/>
<comment type="similarity">
    <text evidence="1">Belongs to the bleomycin resistance protein family.</text>
</comment>
<dbReference type="Proteomes" id="UP000186019">
    <property type="component" value="Unassembled WGS sequence"/>
</dbReference>
<gene>
    <name evidence="5" type="ORF">SAMN05421666_1448</name>
</gene>
<dbReference type="EMBL" id="FTNV01000001">
    <property type="protein sequence ID" value="SIS04850.1"/>
    <property type="molecule type" value="Genomic_DNA"/>
</dbReference>
<dbReference type="AlphaFoldDB" id="A0A1N7FX02"/>
<dbReference type="InterPro" id="IPR000335">
    <property type="entry name" value="Bleomycin-R"/>
</dbReference>
<keyword evidence="6" id="KW-1185">Reference proteome</keyword>
<keyword evidence="3" id="KW-0046">Antibiotic resistance</keyword>
<proteinExistence type="inferred from homology"/>
<sequence>MRMRPPIPILRSFDEAAARAFYVDFLGFDVEFEHRFDVDAPLYLSLRLGDCVLHVSEHHGDATPGAALRIEVEDVEAYCAALNAKRYKFARPGVQDQPWGFKDMSITDPAGNKLIFCTPSET</sequence>
<reference evidence="5 6" key="1">
    <citation type="submission" date="2017-01" db="EMBL/GenBank/DDBJ databases">
        <authorList>
            <person name="Mah S.A."/>
            <person name="Swanson W.J."/>
            <person name="Moy G.W."/>
            <person name="Vacquier V.D."/>
        </authorList>
    </citation>
    <scope>NUCLEOTIDE SEQUENCE [LARGE SCALE GENOMIC DNA]</scope>
    <source>
        <strain evidence="5 6">DSM 29590</strain>
    </source>
</reference>
<dbReference type="GO" id="GO:0046677">
    <property type="term" value="P:response to antibiotic"/>
    <property type="evidence" value="ECO:0007669"/>
    <property type="project" value="UniProtKB-KW"/>
</dbReference>
<dbReference type="PROSITE" id="PS51819">
    <property type="entry name" value="VOC"/>
    <property type="match status" value="1"/>
</dbReference>
<dbReference type="CDD" id="cd08349">
    <property type="entry name" value="BLMA_like"/>
    <property type="match status" value="1"/>
</dbReference>
<dbReference type="RefSeq" id="WP_076532239.1">
    <property type="nucleotide sequence ID" value="NZ_FOAC01000001.1"/>
</dbReference>
<evidence type="ECO:0000256" key="1">
    <source>
        <dbReference type="ARBA" id="ARBA00011051"/>
    </source>
</evidence>
<accession>A0A1N7FX02</accession>
<name>A0A1N7FX02_9RHOB</name>
<evidence type="ECO:0000256" key="2">
    <source>
        <dbReference type="ARBA" id="ARBA00021572"/>
    </source>
</evidence>
<dbReference type="SUPFAM" id="SSF54593">
    <property type="entry name" value="Glyoxalase/Bleomycin resistance protein/Dihydroxybiphenyl dioxygenase"/>
    <property type="match status" value="1"/>
</dbReference>
<protein>
    <recommendedName>
        <fullName evidence="2">Bleomycin resistance protein</fullName>
    </recommendedName>
</protein>
<evidence type="ECO:0000313" key="5">
    <source>
        <dbReference type="EMBL" id="SIS04850.1"/>
    </source>
</evidence>
<evidence type="ECO:0000313" key="6">
    <source>
        <dbReference type="Proteomes" id="UP000186019"/>
    </source>
</evidence>
<dbReference type="Pfam" id="PF19581">
    <property type="entry name" value="Glyoxalase_7"/>
    <property type="match status" value="1"/>
</dbReference>
<evidence type="ECO:0000259" key="4">
    <source>
        <dbReference type="PROSITE" id="PS51819"/>
    </source>
</evidence>
<feature type="domain" description="VOC" evidence="4">
    <location>
        <begin position="4"/>
        <end position="119"/>
    </location>
</feature>